<evidence type="ECO:0000313" key="3">
    <source>
        <dbReference type="EMBL" id="MFC3758553.1"/>
    </source>
</evidence>
<feature type="transmembrane region" description="Helical" evidence="1">
    <location>
        <begin position="141"/>
        <end position="159"/>
    </location>
</feature>
<keyword evidence="1" id="KW-0472">Membrane</keyword>
<feature type="transmembrane region" description="Helical" evidence="1">
    <location>
        <begin position="171"/>
        <end position="195"/>
    </location>
</feature>
<dbReference type="EMBL" id="JBHRYO010000002">
    <property type="protein sequence ID" value="MFC3758553.1"/>
    <property type="molecule type" value="Genomic_DNA"/>
</dbReference>
<feature type="transmembrane region" description="Helical" evidence="1">
    <location>
        <begin position="32"/>
        <end position="51"/>
    </location>
</feature>
<evidence type="ECO:0000256" key="1">
    <source>
        <dbReference type="SAM" id="Phobius"/>
    </source>
</evidence>
<organism evidence="3 4">
    <name type="scientific">Chryseobacterium tructae</name>
    <dbReference type="NCBI Taxonomy" id="1037380"/>
    <lineage>
        <taxon>Bacteria</taxon>
        <taxon>Pseudomonadati</taxon>
        <taxon>Bacteroidota</taxon>
        <taxon>Flavobacteriia</taxon>
        <taxon>Flavobacteriales</taxon>
        <taxon>Weeksellaceae</taxon>
        <taxon>Chryseobacterium group</taxon>
        <taxon>Chryseobacterium</taxon>
    </lineage>
</organism>
<evidence type="ECO:0000259" key="2">
    <source>
        <dbReference type="Pfam" id="PF00892"/>
    </source>
</evidence>
<protein>
    <submittedName>
        <fullName evidence="3">DMT family transporter</fullName>
    </submittedName>
</protein>
<proteinExistence type="predicted"/>
<accession>A0ABV7Y1T9</accession>
<keyword evidence="1" id="KW-1133">Transmembrane helix</keyword>
<feature type="transmembrane region" description="Helical" evidence="1">
    <location>
        <begin position="207"/>
        <end position="225"/>
    </location>
</feature>
<evidence type="ECO:0000313" key="4">
    <source>
        <dbReference type="Proteomes" id="UP001595735"/>
    </source>
</evidence>
<feature type="domain" description="EamA" evidence="2">
    <location>
        <begin position="3"/>
        <end position="133"/>
    </location>
</feature>
<keyword evidence="4" id="KW-1185">Reference proteome</keyword>
<feature type="transmembrane region" description="Helical" evidence="1">
    <location>
        <begin position="63"/>
        <end position="82"/>
    </location>
</feature>
<sequence>MKKSYLLLHLSVVLLGFSGIFGKLVTLNEGLITFYRVLFSSIILFFIVRVYKVNMKISLSEKLKIGRVGLLITVSWLLFYASIKYSNISIGVVCYCMASFFKAIFDPLVNRRKIKISELLLSGLTILGISLIFHFDSSYKIGIILGVISPAFASLYTICNQKLVRTYDSKLINYYQMISGTVVLGLLLPIYLHYFPEKSVIPSFKNTIYLFLLAGFCTVFIYITFTEILKKLSAFTVNLSLNLEPLYAIIIAFIFFNEGREVNLSFYIGLFFVMLSVVIQTVISLKRSK</sequence>
<gene>
    <name evidence="3" type="ORF">ACFONJ_21440</name>
</gene>
<feature type="transmembrane region" description="Helical" evidence="1">
    <location>
        <begin position="262"/>
        <end position="285"/>
    </location>
</feature>
<dbReference type="SUPFAM" id="SSF103481">
    <property type="entry name" value="Multidrug resistance efflux transporter EmrE"/>
    <property type="match status" value="2"/>
</dbReference>
<dbReference type="InterPro" id="IPR000620">
    <property type="entry name" value="EamA_dom"/>
</dbReference>
<dbReference type="RefSeq" id="WP_290300503.1">
    <property type="nucleotide sequence ID" value="NZ_JAUFQR010000001.1"/>
</dbReference>
<comment type="caution">
    <text evidence="3">The sequence shown here is derived from an EMBL/GenBank/DDBJ whole genome shotgun (WGS) entry which is preliminary data.</text>
</comment>
<dbReference type="InterPro" id="IPR037185">
    <property type="entry name" value="EmrE-like"/>
</dbReference>
<feature type="transmembrane region" description="Helical" evidence="1">
    <location>
        <begin position="88"/>
        <end position="105"/>
    </location>
</feature>
<feature type="transmembrane region" description="Helical" evidence="1">
    <location>
        <begin position="117"/>
        <end position="135"/>
    </location>
</feature>
<dbReference type="PANTHER" id="PTHR22911">
    <property type="entry name" value="ACYL-MALONYL CONDENSING ENZYME-RELATED"/>
    <property type="match status" value="1"/>
</dbReference>
<dbReference type="PANTHER" id="PTHR22911:SF79">
    <property type="entry name" value="MOBA-LIKE NTP TRANSFERASE DOMAIN-CONTAINING PROTEIN"/>
    <property type="match status" value="1"/>
</dbReference>
<dbReference type="Pfam" id="PF00892">
    <property type="entry name" value="EamA"/>
    <property type="match status" value="2"/>
</dbReference>
<feature type="domain" description="EamA" evidence="2">
    <location>
        <begin position="141"/>
        <end position="279"/>
    </location>
</feature>
<dbReference type="Proteomes" id="UP001595735">
    <property type="component" value="Unassembled WGS sequence"/>
</dbReference>
<name>A0ABV7Y1T9_9FLAO</name>
<keyword evidence="1" id="KW-0812">Transmembrane</keyword>
<reference evidence="4" key="1">
    <citation type="journal article" date="2019" name="Int. J. Syst. Evol. Microbiol.">
        <title>The Global Catalogue of Microorganisms (GCM) 10K type strain sequencing project: providing services to taxonomists for standard genome sequencing and annotation.</title>
        <authorList>
            <consortium name="The Broad Institute Genomics Platform"/>
            <consortium name="The Broad Institute Genome Sequencing Center for Infectious Disease"/>
            <person name="Wu L."/>
            <person name="Ma J."/>
        </authorList>
    </citation>
    <scope>NUCLEOTIDE SEQUENCE [LARGE SCALE GENOMIC DNA]</scope>
    <source>
        <strain evidence="4">CECT 7798</strain>
    </source>
</reference>
<feature type="transmembrane region" description="Helical" evidence="1">
    <location>
        <begin position="237"/>
        <end position="256"/>
    </location>
</feature>